<evidence type="ECO:0000256" key="2">
    <source>
        <dbReference type="ARBA" id="ARBA00007931"/>
    </source>
</evidence>
<dbReference type="CDD" id="cd06164">
    <property type="entry name" value="S2P-M50_SpoIVFB_CBS"/>
    <property type="match status" value="1"/>
</dbReference>
<dbReference type="SMART" id="SM00116">
    <property type="entry name" value="CBS"/>
    <property type="match status" value="2"/>
</dbReference>
<accession>A0ABW1AIJ1</accession>
<evidence type="ECO:0000256" key="8">
    <source>
        <dbReference type="ARBA" id="ARBA00022801"/>
    </source>
</evidence>
<comment type="similarity">
    <text evidence="2 14">Belongs to the peptidase M50B family.</text>
</comment>
<evidence type="ECO:0000256" key="16">
    <source>
        <dbReference type="SAM" id="MobiDB-lite"/>
    </source>
</evidence>
<dbReference type="GO" id="GO:0006508">
    <property type="term" value="P:proteolysis"/>
    <property type="evidence" value="ECO:0007669"/>
    <property type="project" value="UniProtKB-KW"/>
</dbReference>
<keyword evidence="13 14" id="KW-0472">Membrane</keyword>
<feature type="domain" description="CBS" evidence="17">
    <location>
        <begin position="290"/>
        <end position="349"/>
    </location>
</feature>
<keyword evidence="10 14" id="KW-1133">Transmembrane helix</keyword>
<gene>
    <name evidence="18" type="ORF">ACFPZN_52770</name>
</gene>
<keyword evidence="9 14" id="KW-0862">Zinc</keyword>
<feature type="region of interest" description="Disordered" evidence="16">
    <location>
        <begin position="1"/>
        <end position="37"/>
    </location>
</feature>
<dbReference type="Pfam" id="PF02163">
    <property type="entry name" value="Peptidase_M50"/>
    <property type="match status" value="2"/>
</dbReference>
<evidence type="ECO:0000313" key="18">
    <source>
        <dbReference type="EMBL" id="MFC5754342.1"/>
    </source>
</evidence>
<keyword evidence="8 14" id="KW-0378">Hydrolase</keyword>
<evidence type="ECO:0000256" key="1">
    <source>
        <dbReference type="ARBA" id="ARBA00004651"/>
    </source>
</evidence>
<keyword evidence="12 15" id="KW-0129">CBS domain</keyword>
<evidence type="ECO:0000256" key="10">
    <source>
        <dbReference type="ARBA" id="ARBA00022989"/>
    </source>
</evidence>
<dbReference type="SUPFAM" id="SSF54631">
    <property type="entry name" value="CBS-domain pair"/>
    <property type="match status" value="1"/>
</dbReference>
<keyword evidence="3 14" id="KW-1003">Cell membrane</keyword>
<sequence length="408" mass="42727">MADTAPPTDGTKSAGPTGTGAPPEPDRPGGRGRPPGAAAGPGLYIGRPFGVPVFVSPSWFLVAVVVTVMFEGQVHGVVARPASFAVAFAYAVLLYASVFVHELSHAVTARVLGLPVRSVVLHILGGETAIEREAPTPGREFLIAFAGPVTNLVLAGLGLLARLLVPMPEVALLLVDALTFANLLVGVFNLLPGLPLDGGRLVRAAVWKITGRARNGAVVAGWVGRGVAVLCLVAGAFMATYPTGGQNTGFGWLALLWTALVASFIWVGASQALRAEKVRDRIPTLLARRLARRATLVTADVPLAEAIRRAHEQRAGALVIVDHDGRPRGLVSEKAVTATPEQRRPWIEVGELSRGVDDDLTLPADLAGEDLIVALRRAPASEYLLLEPDGRVYGVLAAADVDRAFAGI</sequence>
<evidence type="ECO:0000259" key="17">
    <source>
        <dbReference type="PROSITE" id="PS51371"/>
    </source>
</evidence>
<dbReference type="GO" id="GO:0008233">
    <property type="term" value="F:peptidase activity"/>
    <property type="evidence" value="ECO:0007669"/>
    <property type="project" value="UniProtKB-KW"/>
</dbReference>
<evidence type="ECO:0000256" key="12">
    <source>
        <dbReference type="ARBA" id="ARBA00023122"/>
    </source>
</evidence>
<name>A0ABW1AIJ1_9ACTN</name>
<dbReference type="RefSeq" id="WP_378292332.1">
    <property type="nucleotide sequence ID" value="NZ_JBHSON010000148.1"/>
</dbReference>
<evidence type="ECO:0000256" key="6">
    <source>
        <dbReference type="ARBA" id="ARBA00022723"/>
    </source>
</evidence>
<evidence type="ECO:0000313" key="19">
    <source>
        <dbReference type="Proteomes" id="UP001596074"/>
    </source>
</evidence>
<evidence type="ECO:0000256" key="5">
    <source>
        <dbReference type="ARBA" id="ARBA00022692"/>
    </source>
</evidence>
<evidence type="ECO:0000256" key="4">
    <source>
        <dbReference type="ARBA" id="ARBA00022670"/>
    </source>
</evidence>
<evidence type="ECO:0000256" key="7">
    <source>
        <dbReference type="ARBA" id="ARBA00022737"/>
    </source>
</evidence>
<evidence type="ECO:0000256" key="14">
    <source>
        <dbReference type="PIRNR" id="PIRNR006404"/>
    </source>
</evidence>
<keyword evidence="4 14" id="KW-0645">Protease</keyword>
<feature type="transmembrane region" description="Helical" evidence="14">
    <location>
        <begin position="49"/>
        <end position="70"/>
    </location>
</feature>
<keyword evidence="7" id="KW-0677">Repeat</keyword>
<evidence type="ECO:0000256" key="3">
    <source>
        <dbReference type="ARBA" id="ARBA00022475"/>
    </source>
</evidence>
<dbReference type="PANTHER" id="PTHR39188">
    <property type="entry name" value="MEMBRANE-ASSOCIATED ZINC METALLOPROTEASE M50B"/>
    <property type="match status" value="1"/>
</dbReference>
<dbReference type="InterPro" id="IPR016483">
    <property type="entry name" value="UCP006404_Pept_M50_CBS"/>
</dbReference>
<dbReference type="EMBL" id="JBHSON010000148">
    <property type="protein sequence ID" value="MFC5754342.1"/>
    <property type="molecule type" value="Genomic_DNA"/>
</dbReference>
<feature type="transmembrane region" description="Helical" evidence="14">
    <location>
        <begin position="171"/>
        <end position="196"/>
    </location>
</feature>
<organism evidence="18 19">
    <name type="scientific">Actinomadura rugatobispora</name>
    <dbReference type="NCBI Taxonomy" id="1994"/>
    <lineage>
        <taxon>Bacteria</taxon>
        <taxon>Bacillati</taxon>
        <taxon>Actinomycetota</taxon>
        <taxon>Actinomycetes</taxon>
        <taxon>Streptosporangiales</taxon>
        <taxon>Thermomonosporaceae</taxon>
        <taxon>Actinomadura</taxon>
    </lineage>
</organism>
<protein>
    <recommendedName>
        <fullName evidence="14">Zinc metalloprotease</fullName>
    </recommendedName>
</protein>
<dbReference type="PIRSF" id="PIRSF006404">
    <property type="entry name" value="UCP006404_Pept_M50_CBS"/>
    <property type="match status" value="1"/>
</dbReference>
<proteinExistence type="inferred from homology"/>
<keyword evidence="5 14" id="KW-0812">Transmembrane</keyword>
<keyword evidence="11 14" id="KW-0482">Metalloprotease</keyword>
<dbReference type="InterPro" id="IPR046342">
    <property type="entry name" value="CBS_dom_sf"/>
</dbReference>
<dbReference type="InterPro" id="IPR000644">
    <property type="entry name" value="CBS_dom"/>
</dbReference>
<evidence type="ECO:0000256" key="9">
    <source>
        <dbReference type="ARBA" id="ARBA00022833"/>
    </source>
</evidence>
<comment type="caution">
    <text evidence="18">The sequence shown here is derived from an EMBL/GenBank/DDBJ whole genome shotgun (WGS) entry which is preliminary data.</text>
</comment>
<feature type="transmembrane region" description="Helical" evidence="14">
    <location>
        <begin position="217"/>
        <end position="238"/>
    </location>
</feature>
<feature type="transmembrane region" description="Helical" evidence="14">
    <location>
        <begin position="142"/>
        <end position="165"/>
    </location>
</feature>
<dbReference type="Pfam" id="PF00571">
    <property type="entry name" value="CBS"/>
    <property type="match status" value="1"/>
</dbReference>
<comment type="cofactor">
    <cofactor evidence="14">
        <name>Zn(2+)</name>
        <dbReference type="ChEBI" id="CHEBI:29105"/>
    </cofactor>
    <text evidence="14">Binds 1 zinc ion per subunit.</text>
</comment>
<reference evidence="19" key="1">
    <citation type="journal article" date="2019" name="Int. J. Syst. Evol. Microbiol.">
        <title>The Global Catalogue of Microorganisms (GCM) 10K type strain sequencing project: providing services to taxonomists for standard genome sequencing and annotation.</title>
        <authorList>
            <consortium name="The Broad Institute Genomics Platform"/>
            <consortium name="The Broad Institute Genome Sequencing Center for Infectious Disease"/>
            <person name="Wu L."/>
            <person name="Ma J."/>
        </authorList>
    </citation>
    <scope>NUCLEOTIDE SEQUENCE [LARGE SCALE GENOMIC DNA]</scope>
    <source>
        <strain evidence="19">KCTC 42087</strain>
    </source>
</reference>
<feature type="transmembrane region" description="Helical" evidence="14">
    <location>
        <begin position="82"/>
        <end position="100"/>
    </location>
</feature>
<dbReference type="InterPro" id="IPR008915">
    <property type="entry name" value="Peptidase_M50"/>
</dbReference>
<keyword evidence="6 14" id="KW-0479">Metal-binding</keyword>
<evidence type="ECO:0000256" key="11">
    <source>
        <dbReference type="ARBA" id="ARBA00023049"/>
    </source>
</evidence>
<dbReference type="Proteomes" id="UP001596074">
    <property type="component" value="Unassembled WGS sequence"/>
</dbReference>
<keyword evidence="19" id="KW-1185">Reference proteome</keyword>
<dbReference type="Gene3D" id="3.10.580.10">
    <property type="entry name" value="CBS-domain"/>
    <property type="match status" value="1"/>
</dbReference>
<evidence type="ECO:0000256" key="15">
    <source>
        <dbReference type="PROSITE-ProRule" id="PRU00703"/>
    </source>
</evidence>
<dbReference type="PROSITE" id="PS51371">
    <property type="entry name" value="CBS"/>
    <property type="match status" value="1"/>
</dbReference>
<comment type="subcellular location">
    <subcellularLocation>
        <location evidence="1 14">Cell membrane</location>
        <topology evidence="1 14">Multi-pass membrane protein</topology>
    </subcellularLocation>
</comment>
<evidence type="ECO:0000256" key="13">
    <source>
        <dbReference type="ARBA" id="ARBA00023136"/>
    </source>
</evidence>
<feature type="transmembrane region" description="Helical" evidence="14">
    <location>
        <begin position="250"/>
        <end position="269"/>
    </location>
</feature>
<dbReference type="PANTHER" id="PTHR39188:SF3">
    <property type="entry name" value="STAGE IV SPORULATION PROTEIN FB"/>
    <property type="match status" value="1"/>
</dbReference>